<accession>A0ABQ9YHH8</accession>
<name>A0ABQ9YHH8_9EUKA</name>
<evidence type="ECO:0000313" key="3">
    <source>
        <dbReference type="Proteomes" id="UP001281761"/>
    </source>
</evidence>
<protein>
    <submittedName>
        <fullName evidence="2">Uncharacterized protein</fullName>
    </submittedName>
</protein>
<feature type="transmembrane region" description="Helical" evidence="1">
    <location>
        <begin position="470"/>
        <end position="495"/>
    </location>
</feature>
<sequence>MIYVNSSFSEDPSCGSNINPCATIHSAMGAVPDSDGIIILLTAITVNSQIDSSGVQITSLDSDQRQNFLVNIHDEVTQTGFIVYTTDKTHILSNINIIYSLTALSPPCMVSCTNGTLIVSSLTFKMSSAYMSLPCSFCVASNCTLSLFSVSATGITLNSSIILVKTESMISTLLENCTFSSLSLSVPAIYCSSSKLVQQNAQAYQLNITLSTFTNIMTIPQTSVSCGAVDSVRALISHCTFDGDNDDVSGTLSSSSVCAWETGMLLVENSFVELVSTTFQNSVLGGIVIVSSSVNMTNVTFSQNGVGVIPFSGSRRNIACLSESFLTLSTIKSDADKTSTGLWISGGHCAITHMNNSTEVVHLFTSTITNITMETSPDQSHCSLFITGTNFFPCDVKAVLGEMIEGHFVERGSFNAVLQQPSSLTALIPSEILTPNEWGVYIQFMNGTIVTNMKQLKSQDKASRGGTNNWWLVGVIVPCCLLIAAATVFIVVFLWETKRQEIKQDPATPPIEDDIGSIHDFET</sequence>
<reference evidence="2 3" key="1">
    <citation type="journal article" date="2022" name="bioRxiv">
        <title>Genomics of Preaxostyla Flagellates Illuminates Evolutionary Transitions and the Path Towards Mitochondrial Loss.</title>
        <authorList>
            <person name="Novak L.V.F."/>
            <person name="Treitli S.C."/>
            <person name="Pyrih J."/>
            <person name="Halakuc P."/>
            <person name="Pipaliya S.V."/>
            <person name="Vacek V."/>
            <person name="Brzon O."/>
            <person name="Soukal P."/>
            <person name="Eme L."/>
            <person name="Dacks J.B."/>
            <person name="Karnkowska A."/>
            <person name="Elias M."/>
            <person name="Hampl V."/>
        </authorList>
    </citation>
    <scope>NUCLEOTIDE SEQUENCE [LARGE SCALE GENOMIC DNA]</scope>
    <source>
        <strain evidence="2">NAU3</strain>
        <tissue evidence="2">Gut</tissue>
    </source>
</reference>
<dbReference type="EMBL" id="JARBJD010000007">
    <property type="protein sequence ID" value="KAK2963212.1"/>
    <property type="molecule type" value="Genomic_DNA"/>
</dbReference>
<keyword evidence="1" id="KW-0472">Membrane</keyword>
<proteinExistence type="predicted"/>
<gene>
    <name evidence="2" type="ORF">BLNAU_1745</name>
</gene>
<organism evidence="2 3">
    <name type="scientific">Blattamonas nauphoetae</name>
    <dbReference type="NCBI Taxonomy" id="2049346"/>
    <lineage>
        <taxon>Eukaryota</taxon>
        <taxon>Metamonada</taxon>
        <taxon>Preaxostyla</taxon>
        <taxon>Oxymonadida</taxon>
        <taxon>Blattamonas</taxon>
    </lineage>
</organism>
<evidence type="ECO:0000313" key="2">
    <source>
        <dbReference type="EMBL" id="KAK2963212.1"/>
    </source>
</evidence>
<keyword evidence="1" id="KW-0812">Transmembrane</keyword>
<keyword evidence="1" id="KW-1133">Transmembrane helix</keyword>
<evidence type="ECO:0000256" key="1">
    <source>
        <dbReference type="SAM" id="Phobius"/>
    </source>
</evidence>
<keyword evidence="3" id="KW-1185">Reference proteome</keyword>
<comment type="caution">
    <text evidence="2">The sequence shown here is derived from an EMBL/GenBank/DDBJ whole genome shotgun (WGS) entry which is preliminary data.</text>
</comment>
<dbReference type="Proteomes" id="UP001281761">
    <property type="component" value="Unassembled WGS sequence"/>
</dbReference>